<dbReference type="PANTHER" id="PTHR45909:SF1">
    <property type="entry name" value="ADP-RIBOSYLATION FACTOR-RELATED PROTEIN 1"/>
    <property type="match status" value="1"/>
</dbReference>
<dbReference type="GO" id="GO:0043001">
    <property type="term" value="P:Golgi to plasma membrane protein transport"/>
    <property type="evidence" value="ECO:0007669"/>
    <property type="project" value="TreeGrafter"/>
</dbReference>
<organism evidence="11">
    <name type="scientific">Absidia glauca</name>
    <name type="common">Pin mould</name>
    <dbReference type="NCBI Taxonomy" id="4829"/>
    <lineage>
        <taxon>Eukaryota</taxon>
        <taxon>Fungi</taxon>
        <taxon>Fungi incertae sedis</taxon>
        <taxon>Mucoromycota</taxon>
        <taxon>Mucoromycotina</taxon>
        <taxon>Mucoromycetes</taxon>
        <taxon>Mucorales</taxon>
        <taxon>Cunninghamellaceae</taxon>
        <taxon>Absidia</taxon>
    </lineage>
</organism>
<keyword evidence="8" id="KW-0342">GTP-binding</keyword>
<evidence type="ECO:0000313" key="11">
    <source>
        <dbReference type="EMBL" id="SAM04829.1"/>
    </source>
</evidence>
<dbReference type="GO" id="GO:0034067">
    <property type="term" value="P:protein localization to Golgi apparatus"/>
    <property type="evidence" value="ECO:0007669"/>
    <property type="project" value="TreeGrafter"/>
</dbReference>
<dbReference type="InterPro" id="IPR005225">
    <property type="entry name" value="Small_GTP-bd"/>
</dbReference>
<dbReference type="OrthoDB" id="41266at2759"/>
<evidence type="ECO:0000313" key="12">
    <source>
        <dbReference type="Proteomes" id="UP000078561"/>
    </source>
</evidence>
<dbReference type="GO" id="GO:0003924">
    <property type="term" value="F:GTPase activity"/>
    <property type="evidence" value="ECO:0007669"/>
    <property type="project" value="TreeGrafter"/>
</dbReference>
<dbReference type="OMA" id="MNGVKVT"/>
<evidence type="ECO:0000256" key="8">
    <source>
        <dbReference type="ARBA" id="ARBA00023134"/>
    </source>
</evidence>
<evidence type="ECO:0000256" key="3">
    <source>
        <dbReference type="ARBA" id="ARBA00020256"/>
    </source>
</evidence>
<evidence type="ECO:0000256" key="2">
    <source>
        <dbReference type="ARBA" id="ARBA00005619"/>
    </source>
</evidence>
<keyword evidence="6" id="KW-0256">Endoplasmic reticulum</keyword>
<proteinExistence type="inferred from homology"/>
<dbReference type="SUPFAM" id="SSF52540">
    <property type="entry name" value="P-loop containing nucleoside triphosphate hydrolases"/>
    <property type="match status" value="1"/>
</dbReference>
<dbReference type="InterPro" id="IPR024156">
    <property type="entry name" value="Small_GTPase_ARF"/>
</dbReference>
<name>A0A163MGU2_ABSGL</name>
<reference evidence="11" key="1">
    <citation type="submission" date="2016-04" db="EMBL/GenBank/DDBJ databases">
        <authorList>
            <person name="Evans L.H."/>
            <person name="Alamgir A."/>
            <person name="Owens N."/>
            <person name="Weber N.D."/>
            <person name="Virtaneva K."/>
            <person name="Barbian K."/>
            <person name="Babar A."/>
            <person name="Rosenke K."/>
        </authorList>
    </citation>
    <scope>NUCLEOTIDE SEQUENCE [LARGE SCALE GENOMIC DNA]</scope>
    <source>
        <strain evidence="11">CBS 101.48</strain>
    </source>
</reference>
<dbReference type="CDD" id="cd04105">
    <property type="entry name" value="SR_beta"/>
    <property type="match status" value="1"/>
</dbReference>
<dbReference type="EMBL" id="LT554417">
    <property type="protein sequence ID" value="SAM04829.1"/>
    <property type="molecule type" value="Genomic_DNA"/>
</dbReference>
<dbReference type="Pfam" id="PF09439">
    <property type="entry name" value="SRPRB"/>
    <property type="match status" value="1"/>
</dbReference>
<dbReference type="NCBIfam" id="TIGR00231">
    <property type="entry name" value="small_GTP"/>
    <property type="match status" value="1"/>
</dbReference>
<keyword evidence="5" id="KW-0547">Nucleotide-binding</keyword>
<comment type="similarity">
    <text evidence="2">Belongs to the SRP receptor beta subunit family.</text>
</comment>
<accession>A0A163MGU2</accession>
<keyword evidence="7" id="KW-1133">Transmembrane helix</keyword>
<evidence type="ECO:0000256" key="1">
    <source>
        <dbReference type="ARBA" id="ARBA00004389"/>
    </source>
</evidence>
<dbReference type="Proteomes" id="UP000078561">
    <property type="component" value="Unassembled WGS sequence"/>
</dbReference>
<evidence type="ECO:0000256" key="5">
    <source>
        <dbReference type="ARBA" id="ARBA00022741"/>
    </source>
</evidence>
<protein>
    <recommendedName>
        <fullName evidence="3">Signal recognition particle receptor subunit beta</fullName>
    </recommendedName>
</protein>
<dbReference type="GO" id="GO:0005794">
    <property type="term" value="C:Golgi apparatus"/>
    <property type="evidence" value="ECO:0007669"/>
    <property type="project" value="TreeGrafter"/>
</dbReference>
<dbReference type="GO" id="GO:0005789">
    <property type="term" value="C:endoplasmic reticulum membrane"/>
    <property type="evidence" value="ECO:0007669"/>
    <property type="project" value="UniProtKB-SubCell"/>
</dbReference>
<keyword evidence="9" id="KW-0472">Membrane</keyword>
<keyword evidence="10" id="KW-0675">Receptor</keyword>
<keyword evidence="12" id="KW-1185">Reference proteome</keyword>
<comment type="subcellular location">
    <subcellularLocation>
        <location evidence="1">Endoplasmic reticulum membrane</location>
        <topology evidence="1">Single-pass membrane protein</topology>
    </subcellularLocation>
</comment>
<keyword evidence="4" id="KW-0812">Transmembrane</keyword>
<dbReference type="SMART" id="SM00177">
    <property type="entry name" value="ARF"/>
    <property type="match status" value="1"/>
</dbReference>
<dbReference type="PANTHER" id="PTHR45909">
    <property type="entry name" value="ADP-RIBOSYLATION FACTOR-RELATED PROTEIN 1"/>
    <property type="match status" value="1"/>
</dbReference>
<sequence>MEYIMTVPEALTFDEWAVLWTKVPVCIYDKAPRFHWCIYYTRTEGTANQDGDLTFQIPTDSVILSAVGKQQKKNTVLLLGITDAGKTSLFTLIRYGKVTSTVTSMKENEGPCTFDNKTYELVDIPGHERVRYRYTDFLPISRCILFVVDSTTINRQVRPVAEYLYHLLAHASIQSQKTPILIVCNKSDMITALPPSRIQSLLESEINRLRATRTAAVEKQDSDADEQEAFLGYEGEDFKFDHLDNKVDFEQCCVLRNEVDSVTSWAFSV</sequence>
<gene>
    <name evidence="11" type="primary">ABSGL_10695.1 scaffold 12033</name>
</gene>
<dbReference type="InterPro" id="IPR027417">
    <property type="entry name" value="P-loop_NTPase"/>
</dbReference>
<dbReference type="GO" id="GO:0005525">
    <property type="term" value="F:GTP binding"/>
    <property type="evidence" value="ECO:0007669"/>
    <property type="project" value="UniProtKB-KW"/>
</dbReference>
<dbReference type="STRING" id="4829.A0A163MGU2"/>
<evidence type="ECO:0000256" key="7">
    <source>
        <dbReference type="ARBA" id="ARBA00022989"/>
    </source>
</evidence>
<dbReference type="InParanoid" id="A0A163MGU2"/>
<evidence type="ECO:0000256" key="6">
    <source>
        <dbReference type="ARBA" id="ARBA00022824"/>
    </source>
</evidence>
<dbReference type="GO" id="GO:0006886">
    <property type="term" value="P:intracellular protein transport"/>
    <property type="evidence" value="ECO:0007669"/>
    <property type="project" value="TreeGrafter"/>
</dbReference>
<dbReference type="FunCoup" id="A0A163MGU2">
    <property type="interactions" value="706"/>
</dbReference>
<evidence type="ECO:0000256" key="10">
    <source>
        <dbReference type="ARBA" id="ARBA00023170"/>
    </source>
</evidence>
<dbReference type="AlphaFoldDB" id="A0A163MGU2"/>
<evidence type="ECO:0000256" key="4">
    <source>
        <dbReference type="ARBA" id="ARBA00022692"/>
    </source>
</evidence>
<evidence type="ECO:0000256" key="9">
    <source>
        <dbReference type="ARBA" id="ARBA00023136"/>
    </source>
</evidence>
<dbReference type="Gene3D" id="3.40.50.300">
    <property type="entry name" value="P-loop containing nucleotide triphosphate hydrolases"/>
    <property type="match status" value="1"/>
</dbReference>
<dbReference type="InterPro" id="IPR019009">
    <property type="entry name" value="SRP_receptor_beta_su"/>
</dbReference>